<dbReference type="Pfam" id="PF01740">
    <property type="entry name" value="STAS"/>
    <property type="match status" value="1"/>
</dbReference>
<evidence type="ECO:0000256" key="1">
    <source>
        <dbReference type="ARBA" id="ARBA00009013"/>
    </source>
</evidence>
<protein>
    <recommendedName>
        <fullName evidence="2">Anti-sigma factor antagonist</fullName>
    </recommendedName>
</protein>
<dbReference type="NCBIfam" id="TIGR00377">
    <property type="entry name" value="ant_ant_sig"/>
    <property type="match status" value="1"/>
</dbReference>
<dbReference type="SUPFAM" id="SSF52091">
    <property type="entry name" value="SpoIIaa-like"/>
    <property type="match status" value="1"/>
</dbReference>
<dbReference type="PANTHER" id="PTHR33495">
    <property type="entry name" value="ANTI-SIGMA FACTOR ANTAGONIST TM_1081-RELATED-RELATED"/>
    <property type="match status" value="1"/>
</dbReference>
<dbReference type="CDD" id="cd07043">
    <property type="entry name" value="STAS_anti-anti-sigma_factors"/>
    <property type="match status" value="1"/>
</dbReference>
<dbReference type="InterPro" id="IPR003658">
    <property type="entry name" value="Anti-sigma_ant"/>
</dbReference>
<dbReference type="Proteomes" id="UP000823842">
    <property type="component" value="Unassembled WGS sequence"/>
</dbReference>
<accession>A0A9D2LSC3</accession>
<dbReference type="InterPro" id="IPR036513">
    <property type="entry name" value="STAS_dom_sf"/>
</dbReference>
<dbReference type="PROSITE" id="PS50801">
    <property type="entry name" value="STAS"/>
    <property type="match status" value="1"/>
</dbReference>
<evidence type="ECO:0000313" key="5">
    <source>
        <dbReference type="Proteomes" id="UP000823842"/>
    </source>
</evidence>
<name>A0A9D2LSC3_9FIRM</name>
<dbReference type="InterPro" id="IPR002645">
    <property type="entry name" value="STAS_dom"/>
</dbReference>
<dbReference type="EMBL" id="DWYZ01000131">
    <property type="protein sequence ID" value="HJB28487.1"/>
    <property type="molecule type" value="Genomic_DNA"/>
</dbReference>
<reference evidence="4" key="1">
    <citation type="journal article" date="2021" name="PeerJ">
        <title>Extensive microbial diversity within the chicken gut microbiome revealed by metagenomics and culture.</title>
        <authorList>
            <person name="Gilroy R."/>
            <person name="Ravi A."/>
            <person name="Getino M."/>
            <person name="Pursley I."/>
            <person name="Horton D.L."/>
            <person name="Alikhan N.F."/>
            <person name="Baker D."/>
            <person name="Gharbi K."/>
            <person name="Hall N."/>
            <person name="Watson M."/>
            <person name="Adriaenssens E.M."/>
            <person name="Foster-Nyarko E."/>
            <person name="Jarju S."/>
            <person name="Secka A."/>
            <person name="Antonio M."/>
            <person name="Oren A."/>
            <person name="Chaudhuri R.R."/>
            <person name="La Ragione R."/>
            <person name="Hildebrand F."/>
            <person name="Pallen M.J."/>
        </authorList>
    </citation>
    <scope>NUCLEOTIDE SEQUENCE</scope>
    <source>
        <strain evidence="4">ChiSjej1B19-5720</strain>
    </source>
</reference>
<comment type="similarity">
    <text evidence="1 2">Belongs to the anti-sigma-factor antagonist family.</text>
</comment>
<sequence length="104" mass="11895">MDPLFQIEGACLTVTLGPEVDHPVSDEIRRKSDRILEERYIKTMVFDFQDTNFMDSSGIGLLMGRYRALGMRSGCIRAINVNAHVEKLLHLSGIHKYIEISRQE</sequence>
<dbReference type="AlphaFoldDB" id="A0A9D2LSC3"/>
<organism evidence="4 5">
    <name type="scientific">Candidatus Blautia faecavium</name>
    <dbReference type="NCBI Taxonomy" id="2838487"/>
    <lineage>
        <taxon>Bacteria</taxon>
        <taxon>Bacillati</taxon>
        <taxon>Bacillota</taxon>
        <taxon>Clostridia</taxon>
        <taxon>Lachnospirales</taxon>
        <taxon>Lachnospiraceae</taxon>
        <taxon>Blautia</taxon>
    </lineage>
</organism>
<dbReference type="Gene3D" id="3.30.750.24">
    <property type="entry name" value="STAS domain"/>
    <property type="match status" value="1"/>
</dbReference>
<evidence type="ECO:0000256" key="2">
    <source>
        <dbReference type="RuleBase" id="RU003749"/>
    </source>
</evidence>
<proteinExistence type="inferred from homology"/>
<dbReference type="PANTHER" id="PTHR33495:SF2">
    <property type="entry name" value="ANTI-SIGMA FACTOR ANTAGONIST TM_1081-RELATED"/>
    <property type="match status" value="1"/>
</dbReference>
<comment type="caution">
    <text evidence="4">The sequence shown here is derived from an EMBL/GenBank/DDBJ whole genome shotgun (WGS) entry which is preliminary data.</text>
</comment>
<evidence type="ECO:0000259" key="3">
    <source>
        <dbReference type="PROSITE" id="PS50801"/>
    </source>
</evidence>
<gene>
    <name evidence="4" type="ORF">IAA06_06800</name>
</gene>
<evidence type="ECO:0000313" key="4">
    <source>
        <dbReference type="EMBL" id="HJB28487.1"/>
    </source>
</evidence>
<reference evidence="4" key="2">
    <citation type="submission" date="2021-04" db="EMBL/GenBank/DDBJ databases">
        <authorList>
            <person name="Gilroy R."/>
        </authorList>
    </citation>
    <scope>NUCLEOTIDE SEQUENCE</scope>
    <source>
        <strain evidence="4">ChiSjej1B19-5720</strain>
    </source>
</reference>
<feature type="domain" description="STAS" evidence="3">
    <location>
        <begin position="1"/>
        <end position="104"/>
    </location>
</feature>
<dbReference type="GO" id="GO:0043856">
    <property type="term" value="F:anti-sigma factor antagonist activity"/>
    <property type="evidence" value="ECO:0007669"/>
    <property type="project" value="InterPro"/>
</dbReference>